<accession>D3VDV3</accession>
<dbReference type="InterPro" id="IPR036259">
    <property type="entry name" value="MFS_trans_sf"/>
</dbReference>
<gene>
    <name evidence="2" type="ordered locus">XNC1_1960</name>
</gene>
<dbReference type="SUPFAM" id="SSF103473">
    <property type="entry name" value="MFS general substrate transporter"/>
    <property type="match status" value="1"/>
</dbReference>
<dbReference type="Proteomes" id="UP000008075">
    <property type="component" value="Chromosome"/>
</dbReference>
<feature type="transmembrane region" description="Helical" evidence="1">
    <location>
        <begin position="57"/>
        <end position="76"/>
    </location>
</feature>
<dbReference type="RefSeq" id="WP_013184157.1">
    <property type="nucleotide sequence ID" value="NC_014228.1"/>
</dbReference>
<keyword evidence="1" id="KW-0472">Membrane</keyword>
<evidence type="ECO:0000313" key="3">
    <source>
        <dbReference type="Proteomes" id="UP000008075"/>
    </source>
</evidence>
<dbReference type="HOGENOM" id="CLU_1668740_0_0_6"/>
<proteinExistence type="predicted"/>
<protein>
    <submittedName>
        <fullName evidence="2">Uncharacterized protein</fullName>
    </submittedName>
</protein>
<dbReference type="STRING" id="406817.XNC1_1960"/>
<sequence length="165" mass="18745">MKNQASSMTSGIFPIKNTQMSIFATINSCRNISLGFGALLSLFFIDKDGISNTIVNLIIWGNSFNYFISGVIIFIITKKFIKQSNKTILNPIQSNKHHIPSFSILNDRKYLIFVFLIGILLLAGKSIELVLPYYFLIEHNLPSWFAAFVITIYLNFDCNFTAQPF</sequence>
<evidence type="ECO:0000313" key="2">
    <source>
        <dbReference type="EMBL" id="CBJ90020.1"/>
    </source>
</evidence>
<dbReference type="AlphaFoldDB" id="D3VDV3"/>
<dbReference type="GeneID" id="24904923"/>
<dbReference type="EMBL" id="FN667742">
    <property type="protein sequence ID" value="CBJ90020.1"/>
    <property type="molecule type" value="Genomic_DNA"/>
</dbReference>
<reference evidence="2 3" key="1">
    <citation type="journal article" date="2011" name="PLoS ONE">
        <title>The entomopathogenic bacterial endosymbionts xenorhabdus and photorhabdus: convergent lifestyles from divergent genomes.</title>
        <authorList>
            <person name="Chaston J.M."/>
            <person name="Suen G."/>
            <person name="Tucker S.L."/>
            <person name="Andersen A.W."/>
            <person name="Bhasin A."/>
            <person name="Bode E."/>
            <person name="Bode H.B."/>
            <person name="Brachmann A.O."/>
            <person name="Cowles C.E."/>
            <person name="Cowles K.N."/>
            <person name="Darby C."/>
            <person name="de Leon L."/>
            <person name="Drace K."/>
            <person name="Du Z."/>
            <person name="Givaudan A."/>
            <person name="Herbert Tran E.E."/>
            <person name="Jewell K.A."/>
            <person name="Knack J.J."/>
            <person name="Krasomil-Osterfeld K.C."/>
            <person name="Kukor R."/>
            <person name="Lanois A."/>
            <person name="Latreille P."/>
            <person name="Leimgruber N.K."/>
            <person name="Lipke C.M."/>
            <person name="Liu R."/>
            <person name="Lu X."/>
            <person name="Martens E.C."/>
            <person name="Marri P.R."/>
            <person name="Medigue C."/>
            <person name="Menard M.L."/>
            <person name="Miller N.M."/>
            <person name="Morales-Soto N."/>
            <person name="Norton S."/>
            <person name="Ogier J.C."/>
            <person name="Orchard S.S."/>
            <person name="Park D."/>
            <person name="Park Y."/>
            <person name="Qurollo B.A."/>
            <person name="Sugar D.R."/>
            <person name="Richards G.R."/>
            <person name="Rouy Z."/>
            <person name="Slominski B."/>
            <person name="Slominski K."/>
            <person name="Snyder H."/>
            <person name="Tjaden B.C."/>
            <person name="van der Hoeven R."/>
            <person name="Welch R.D."/>
            <person name="Wheeler C."/>
            <person name="Xiang B."/>
            <person name="Barbazuk B."/>
            <person name="Gaudriault S."/>
            <person name="Goodner B."/>
            <person name="Slater S.C."/>
            <person name="Forst S."/>
            <person name="Goldman B.S."/>
            <person name="Goodrich-Blair H."/>
        </authorList>
    </citation>
    <scope>NUCLEOTIDE SEQUENCE [LARGE SCALE GENOMIC DNA]</scope>
    <source>
        <strain evidence="3">ATCC 19061 / DSM 3370 / CCUG 14189 / LMG 1036 / NCIMB 9965 / AN6</strain>
    </source>
</reference>
<evidence type="ECO:0000256" key="1">
    <source>
        <dbReference type="SAM" id="Phobius"/>
    </source>
</evidence>
<keyword evidence="3" id="KW-1185">Reference proteome</keyword>
<organism evidence="2 3">
    <name type="scientific">Xenorhabdus nematophila (strain ATCC 19061 / DSM 3370 / CCUG 14189 / LMG 1036 / NCIMB 9965 / AN6)</name>
    <dbReference type="NCBI Taxonomy" id="406817"/>
    <lineage>
        <taxon>Bacteria</taxon>
        <taxon>Pseudomonadati</taxon>
        <taxon>Pseudomonadota</taxon>
        <taxon>Gammaproteobacteria</taxon>
        <taxon>Enterobacterales</taxon>
        <taxon>Morganellaceae</taxon>
        <taxon>Xenorhabdus</taxon>
    </lineage>
</organism>
<keyword evidence="1" id="KW-0812">Transmembrane</keyword>
<feature type="transmembrane region" description="Helical" evidence="1">
    <location>
        <begin position="110"/>
        <end position="135"/>
    </location>
</feature>
<feature type="transmembrane region" description="Helical" evidence="1">
    <location>
        <begin position="21"/>
        <end position="45"/>
    </location>
</feature>
<dbReference type="KEGG" id="xne:XNC1_1960"/>
<feature type="transmembrane region" description="Helical" evidence="1">
    <location>
        <begin position="141"/>
        <end position="162"/>
    </location>
</feature>
<keyword evidence="1" id="KW-1133">Transmembrane helix</keyword>
<name>D3VDV3_XENNA</name>